<dbReference type="GO" id="GO:0006402">
    <property type="term" value="P:mRNA catabolic process"/>
    <property type="evidence" value="ECO:0007669"/>
    <property type="project" value="TreeGrafter"/>
</dbReference>
<keyword evidence="6 7" id="KW-0694">RNA-binding</keyword>
<dbReference type="GO" id="GO:0008859">
    <property type="term" value="F:exoribonuclease II activity"/>
    <property type="evidence" value="ECO:0007669"/>
    <property type="project" value="UniProtKB-UniRule"/>
</dbReference>
<feature type="region of interest" description="Disordered" evidence="8">
    <location>
        <begin position="763"/>
        <end position="792"/>
    </location>
</feature>
<dbReference type="Pfam" id="PF00773">
    <property type="entry name" value="RNB"/>
    <property type="match status" value="1"/>
</dbReference>
<comment type="catalytic activity">
    <reaction evidence="1 7">
        <text>Exonucleolytic cleavage in the 3'- to 5'-direction to yield nucleoside 5'-phosphates.</text>
        <dbReference type="EC" id="3.1.13.1"/>
    </reaction>
</comment>
<dbReference type="Gene3D" id="2.40.50.140">
    <property type="entry name" value="Nucleic acid-binding proteins"/>
    <property type="match status" value="1"/>
</dbReference>
<feature type="compositionally biased region" description="Basic residues" evidence="8">
    <location>
        <begin position="767"/>
        <end position="776"/>
    </location>
</feature>
<comment type="subcellular location">
    <subcellularLocation>
        <location evidence="7">Cytoplasm</location>
    </subcellularLocation>
</comment>
<name>A0A368NUB0_AGRVI</name>
<dbReference type="SMART" id="SM00316">
    <property type="entry name" value="S1"/>
    <property type="match status" value="1"/>
</dbReference>
<protein>
    <recommendedName>
        <fullName evidence="7">Ribonuclease R</fullName>
        <shortName evidence="7">RNase R</shortName>
        <ecNumber evidence="7">3.1.13.1</ecNumber>
    </recommendedName>
</protein>
<keyword evidence="5 7" id="KW-0269">Exonuclease</keyword>
<dbReference type="NCBIfam" id="TIGR00358">
    <property type="entry name" value="3_prime_RNase"/>
    <property type="match status" value="1"/>
</dbReference>
<evidence type="ECO:0000256" key="2">
    <source>
        <dbReference type="ARBA" id="ARBA00022490"/>
    </source>
</evidence>
<dbReference type="Proteomes" id="UP000436911">
    <property type="component" value="Unassembled WGS sequence"/>
</dbReference>
<evidence type="ECO:0000256" key="8">
    <source>
        <dbReference type="SAM" id="MobiDB-lite"/>
    </source>
</evidence>
<dbReference type="PROSITE" id="PS01175">
    <property type="entry name" value="RIBONUCLEASE_II"/>
    <property type="match status" value="1"/>
</dbReference>
<dbReference type="PROSITE" id="PS50126">
    <property type="entry name" value="S1"/>
    <property type="match status" value="1"/>
</dbReference>
<evidence type="ECO:0000313" key="11">
    <source>
        <dbReference type="Proteomes" id="UP000436911"/>
    </source>
</evidence>
<dbReference type="Pfam" id="PF00575">
    <property type="entry name" value="S1"/>
    <property type="match status" value="1"/>
</dbReference>
<evidence type="ECO:0000256" key="4">
    <source>
        <dbReference type="ARBA" id="ARBA00022801"/>
    </source>
</evidence>
<evidence type="ECO:0000256" key="3">
    <source>
        <dbReference type="ARBA" id="ARBA00022722"/>
    </source>
</evidence>
<dbReference type="InterPro" id="IPR022966">
    <property type="entry name" value="RNase_II/R_CS"/>
</dbReference>
<feature type="compositionally biased region" description="Basic and acidic residues" evidence="8">
    <location>
        <begin position="309"/>
        <end position="322"/>
    </location>
</feature>
<sequence length="792" mass="86441">MTLSKSPRPDTRSLTNRTRKAELAAKKAADKNETVIIHGAVPPREILMQFITDNPDRASKREIAKAFGLKGEARIELKEALRALEEDGLVNKNRKSLSRPGALPPVTVLDITTRDKDGDLIGRPAEWPDELGAAPAVSIRQSSADRAKGKTPVGGLGDRVLAKIFPSKDRAGPAYTARIIKVIDKRRGALLGVYREMAGDTGGRLMPIERRGEEMVIEAADVGDARDGDLVEVEVGRLSSRLGLARAKVLSVIGSVASEKAISMIAIHAHGIPHIFPQSVLDEADAAKPASMAHREDWRSLPLVTIDPHDAKDHDDAVHAEPDPSPDNPGGVIVTVAIADVSYYIRSKSALDREALKRGNSVYFPDRVVPMLPERISNDLCSLREGVDRPALAVRMVFSHEGRKAGHTFHRIMMKSAAKLSYQQAQAAIDGKPDDKAGPLLEPILKPLWAAYAILKRGRDRRQPLELDMPERKIILKADGTVDRVFVPERLDAHKLIEEMMIQANVAAAETLEKKKQPLVYRIHDTPTLAKQEVLREFLATIGFSLAKGGNLRSNSFNGILAKAQDTPHQTIVNEMVLRSQSQAVYSPENIGHFGLNLLKYAHFTSPIRRYADLIVHRALVGTLGLGEGGITSDEEATLADVAAEISTFERRAMAAERDTINRLIAHHLATRIGDEFDGQVSGVTKSGLFISLPQYGADGFIPVSTLGRDYFIYDEAHQALTGEKTGLGYQLGDSVSVKLVEAVPLAGALRFEILSEGKKMPTGIRSFHKATRRGRPGPGKTPGTRPPRGRR</sequence>
<dbReference type="CDD" id="cd04471">
    <property type="entry name" value="S1_RNase_R"/>
    <property type="match status" value="1"/>
</dbReference>
<dbReference type="PANTHER" id="PTHR23355:SF9">
    <property type="entry name" value="DIS3-LIKE EXONUCLEASE 2"/>
    <property type="match status" value="1"/>
</dbReference>
<dbReference type="GO" id="GO:0003723">
    <property type="term" value="F:RNA binding"/>
    <property type="evidence" value="ECO:0007669"/>
    <property type="project" value="UniProtKB-UniRule"/>
</dbReference>
<dbReference type="Pfam" id="PF17876">
    <property type="entry name" value="CSD2"/>
    <property type="match status" value="1"/>
</dbReference>
<dbReference type="EMBL" id="QUSG01000001">
    <property type="protein sequence ID" value="KAA3532402.1"/>
    <property type="molecule type" value="Genomic_DNA"/>
</dbReference>
<dbReference type="InterPro" id="IPR040476">
    <property type="entry name" value="CSD2"/>
</dbReference>
<evidence type="ECO:0000256" key="5">
    <source>
        <dbReference type="ARBA" id="ARBA00022839"/>
    </source>
</evidence>
<feature type="region of interest" description="Disordered" evidence="8">
    <location>
        <begin position="309"/>
        <end position="331"/>
    </location>
</feature>
<dbReference type="PANTHER" id="PTHR23355">
    <property type="entry name" value="RIBONUCLEASE"/>
    <property type="match status" value="1"/>
</dbReference>
<dbReference type="NCBIfam" id="TIGR02063">
    <property type="entry name" value="RNase_R"/>
    <property type="match status" value="1"/>
</dbReference>
<evidence type="ECO:0000313" key="10">
    <source>
        <dbReference type="EMBL" id="KAA3532402.1"/>
    </source>
</evidence>
<comment type="caution">
    <text evidence="10">The sequence shown here is derived from an EMBL/GenBank/DDBJ whole genome shotgun (WGS) entry which is preliminary data.</text>
</comment>
<dbReference type="OrthoDB" id="9764149at2"/>
<dbReference type="InterPro" id="IPR004476">
    <property type="entry name" value="RNase_II/RNase_R"/>
</dbReference>
<dbReference type="SUPFAM" id="SSF50249">
    <property type="entry name" value="Nucleic acid-binding proteins"/>
    <property type="match status" value="2"/>
</dbReference>
<dbReference type="InterPro" id="IPR011805">
    <property type="entry name" value="RNase_R"/>
</dbReference>
<comment type="similarity">
    <text evidence="7">Belongs to the RNR ribonuclease family. RNase R subfamily.</text>
</comment>
<dbReference type="InterPro" id="IPR012340">
    <property type="entry name" value="NA-bd_OB-fold"/>
</dbReference>
<keyword evidence="2 7" id="KW-0963">Cytoplasm</keyword>
<dbReference type="AlphaFoldDB" id="A0A368NUB0"/>
<dbReference type="HAMAP" id="MF_01895">
    <property type="entry name" value="RNase_R"/>
    <property type="match status" value="1"/>
</dbReference>
<evidence type="ECO:0000256" key="1">
    <source>
        <dbReference type="ARBA" id="ARBA00001849"/>
    </source>
</evidence>
<dbReference type="GO" id="GO:0005829">
    <property type="term" value="C:cytosol"/>
    <property type="evidence" value="ECO:0007669"/>
    <property type="project" value="TreeGrafter"/>
</dbReference>
<feature type="domain" description="S1 motif" evidence="9">
    <location>
        <begin position="674"/>
        <end position="742"/>
    </location>
</feature>
<dbReference type="InterPro" id="IPR001900">
    <property type="entry name" value="RNase_II/R"/>
</dbReference>
<dbReference type="InterPro" id="IPR050180">
    <property type="entry name" value="RNR_Ribonuclease"/>
</dbReference>
<reference evidence="10 11" key="1">
    <citation type="submission" date="2018-08" db="EMBL/GenBank/DDBJ databases">
        <title>Genome sequencing of Agrobacterium vitis strain ICMP 10754.</title>
        <authorList>
            <person name="Visnovsky S.B."/>
            <person name="Pitman A.R."/>
        </authorList>
    </citation>
    <scope>NUCLEOTIDE SEQUENCE [LARGE SCALE GENOMIC DNA]</scope>
    <source>
        <strain evidence="10 11">ICMP 10754</strain>
    </source>
</reference>
<evidence type="ECO:0000256" key="6">
    <source>
        <dbReference type="ARBA" id="ARBA00022884"/>
    </source>
</evidence>
<keyword evidence="3 7" id="KW-0540">Nuclease</keyword>
<keyword evidence="4 7" id="KW-0378">Hydrolase</keyword>
<gene>
    <name evidence="7 10" type="primary">rnr</name>
    <name evidence="10" type="ORF">DXT89_03490</name>
</gene>
<dbReference type="EC" id="3.1.13.1" evidence="7"/>
<dbReference type="SMART" id="SM00955">
    <property type="entry name" value="RNB"/>
    <property type="match status" value="1"/>
</dbReference>
<proteinExistence type="inferred from homology"/>
<dbReference type="InterPro" id="IPR003029">
    <property type="entry name" value="S1_domain"/>
</dbReference>
<organism evidence="10 11">
    <name type="scientific">Agrobacterium vitis</name>
    <name type="common">Rhizobium vitis</name>
    <dbReference type="NCBI Taxonomy" id="373"/>
    <lineage>
        <taxon>Bacteria</taxon>
        <taxon>Pseudomonadati</taxon>
        <taxon>Pseudomonadota</taxon>
        <taxon>Alphaproteobacteria</taxon>
        <taxon>Hyphomicrobiales</taxon>
        <taxon>Rhizobiaceae</taxon>
        <taxon>Rhizobium/Agrobacterium group</taxon>
        <taxon>Agrobacterium</taxon>
    </lineage>
</organism>
<evidence type="ECO:0000256" key="7">
    <source>
        <dbReference type="HAMAP-Rule" id="MF_01895"/>
    </source>
</evidence>
<comment type="function">
    <text evidence="7">3'-5' exoribonuclease that releases 5'-nucleoside monophosphates and is involved in maturation of structured RNAs.</text>
</comment>
<evidence type="ECO:0000259" key="9">
    <source>
        <dbReference type="PROSITE" id="PS50126"/>
    </source>
</evidence>
<accession>A0A368NUB0</accession>